<evidence type="ECO:0000313" key="2">
    <source>
        <dbReference type="Proteomes" id="UP001335737"/>
    </source>
</evidence>
<comment type="caution">
    <text evidence="1">The sequence shown here is derived from an EMBL/GenBank/DDBJ whole genome shotgun (WGS) entry which is preliminary data.</text>
</comment>
<proteinExistence type="predicted"/>
<organism evidence="1 2">
    <name type="scientific">Virgibacillus tibetensis</name>
    <dbReference type="NCBI Taxonomy" id="3042313"/>
    <lineage>
        <taxon>Bacteria</taxon>
        <taxon>Bacillati</taxon>
        <taxon>Bacillota</taxon>
        <taxon>Bacilli</taxon>
        <taxon>Bacillales</taxon>
        <taxon>Bacillaceae</taxon>
        <taxon>Virgibacillus</taxon>
    </lineage>
</organism>
<name>A0ABU6KG64_9BACI</name>
<dbReference type="RefSeq" id="WP_327607016.1">
    <property type="nucleotide sequence ID" value="NZ_JARZFX010000002.1"/>
</dbReference>
<sequence>MVLVLNKNEGVENLFHFMELEETQLDFLSKAGWFPAQRSSMDNPKFMSELPMSKYLNKLIQYKGNFNGSEITVDSRTSWMNIKNNALEIENTAY</sequence>
<dbReference type="Proteomes" id="UP001335737">
    <property type="component" value="Unassembled WGS sequence"/>
</dbReference>
<reference evidence="1 2" key="1">
    <citation type="journal article" date="2024" name="Int. J. Syst. Evol. Microbiol.">
        <title>Virgibacillus tibetensis sp. nov., isolated from salt lake on the Tibetan Plateau of China.</title>
        <authorList>
            <person name="Phurbu D."/>
            <person name="Liu Z.-X."/>
            <person name="Wang R."/>
            <person name="Zheng Y.-Y."/>
            <person name="Liu H.-C."/>
            <person name="Zhou Y.-G."/>
            <person name="Yu Y.-J."/>
            <person name="Li A.-H."/>
        </authorList>
    </citation>
    <scope>NUCLEOTIDE SEQUENCE [LARGE SCALE GENOMIC DNA]</scope>
    <source>
        <strain evidence="1 2">C22-A2</strain>
    </source>
</reference>
<gene>
    <name evidence="1" type="ORF">QGM71_08145</name>
</gene>
<accession>A0ABU6KG64</accession>
<evidence type="ECO:0000313" key="1">
    <source>
        <dbReference type="EMBL" id="MEC5423467.1"/>
    </source>
</evidence>
<keyword evidence="2" id="KW-1185">Reference proteome</keyword>
<dbReference type="EMBL" id="JARZFX010000002">
    <property type="protein sequence ID" value="MEC5423467.1"/>
    <property type="molecule type" value="Genomic_DNA"/>
</dbReference>
<protein>
    <submittedName>
        <fullName evidence="1">Uncharacterized protein</fullName>
    </submittedName>
</protein>